<protein>
    <submittedName>
        <fullName evidence="1">Uncharacterized protein</fullName>
    </submittedName>
</protein>
<dbReference type="Proteomes" id="UP001621418">
    <property type="component" value="Chromosome"/>
</dbReference>
<reference evidence="1 2" key="1">
    <citation type="submission" date="2022-10" db="EMBL/GenBank/DDBJ databases">
        <title>The complete genomes of actinobacterial strains from the NBC collection.</title>
        <authorList>
            <person name="Joergensen T.S."/>
            <person name="Alvarez Arevalo M."/>
            <person name="Sterndorff E.B."/>
            <person name="Faurdal D."/>
            <person name="Vuksanovic O."/>
            <person name="Mourched A.-S."/>
            <person name="Charusanti P."/>
            <person name="Shaw S."/>
            <person name="Blin K."/>
            <person name="Weber T."/>
        </authorList>
    </citation>
    <scope>NUCLEOTIDE SEQUENCE [LARGE SCALE GENOMIC DNA]</scope>
    <source>
        <strain evidence="1 2">NBC_01413</strain>
    </source>
</reference>
<dbReference type="EMBL" id="CP109527">
    <property type="protein sequence ID" value="WTY34432.1"/>
    <property type="molecule type" value="Genomic_DNA"/>
</dbReference>
<sequence>MIIRITEHAATVHETDDLTRMHVECHSDASAADSALRRAGLGYVIGAENAVLDAAAVRSHCADPTPDWEQRWTAMITYATAKGWTRDEGRSIVAHIEKP</sequence>
<evidence type="ECO:0000313" key="2">
    <source>
        <dbReference type="Proteomes" id="UP001621418"/>
    </source>
</evidence>
<proteinExistence type="predicted"/>
<gene>
    <name evidence="1" type="ORF">OG308_24340</name>
</gene>
<accession>A0ABZ1N393</accession>
<keyword evidence="2" id="KW-1185">Reference proteome</keyword>
<evidence type="ECO:0000313" key="1">
    <source>
        <dbReference type="EMBL" id="WTY34432.1"/>
    </source>
</evidence>
<name>A0ABZ1N393_9NOCA</name>
<organism evidence="1 2">
    <name type="scientific">Nocardia salmonicida</name>
    <dbReference type="NCBI Taxonomy" id="53431"/>
    <lineage>
        <taxon>Bacteria</taxon>
        <taxon>Bacillati</taxon>
        <taxon>Actinomycetota</taxon>
        <taxon>Actinomycetes</taxon>
        <taxon>Mycobacteriales</taxon>
        <taxon>Nocardiaceae</taxon>
        <taxon>Nocardia</taxon>
    </lineage>
</organism>
<dbReference type="RefSeq" id="WP_405146807.1">
    <property type="nucleotide sequence ID" value="NZ_CP109527.1"/>
</dbReference>